<evidence type="ECO:0000313" key="3">
    <source>
        <dbReference type="EMBL" id="RUT35723.1"/>
    </source>
</evidence>
<dbReference type="Pfam" id="PF07883">
    <property type="entry name" value="Cupin_2"/>
    <property type="match status" value="1"/>
</dbReference>
<dbReference type="InterPro" id="IPR013096">
    <property type="entry name" value="Cupin_2"/>
</dbReference>
<dbReference type="Gene3D" id="2.60.120.10">
    <property type="entry name" value="Jelly Rolls"/>
    <property type="match status" value="1"/>
</dbReference>
<evidence type="ECO:0000256" key="1">
    <source>
        <dbReference type="ARBA" id="ARBA00022723"/>
    </source>
</evidence>
<comment type="caution">
    <text evidence="3">The sequence shown here is derived from an EMBL/GenBank/DDBJ whole genome shotgun (WGS) entry which is preliminary data.</text>
</comment>
<feature type="domain" description="Cupin type-2" evidence="2">
    <location>
        <begin position="32"/>
        <end position="100"/>
    </location>
</feature>
<dbReference type="OrthoDB" id="6311549at2"/>
<dbReference type="InterPro" id="IPR011051">
    <property type="entry name" value="RmlC_Cupin_sf"/>
</dbReference>
<organism evidence="3 4">
    <name type="scientific">Paenibacillus zeisoli</name>
    <dbReference type="NCBI Taxonomy" id="2496267"/>
    <lineage>
        <taxon>Bacteria</taxon>
        <taxon>Bacillati</taxon>
        <taxon>Bacillota</taxon>
        <taxon>Bacilli</taxon>
        <taxon>Bacillales</taxon>
        <taxon>Paenibacillaceae</taxon>
        <taxon>Paenibacillus</taxon>
    </lineage>
</organism>
<keyword evidence="4" id="KW-1185">Reference proteome</keyword>
<evidence type="ECO:0000313" key="4">
    <source>
        <dbReference type="Proteomes" id="UP000272464"/>
    </source>
</evidence>
<dbReference type="PANTHER" id="PTHR35848">
    <property type="entry name" value="OXALATE-BINDING PROTEIN"/>
    <property type="match status" value="1"/>
</dbReference>
<dbReference type="InterPro" id="IPR014710">
    <property type="entry name" value="RmlC-like_jellyroll"/>
</dbReference>
<proteinExistence type="predicted"/>
<dbReference type="GO" id="GO:0046872">
    <property type="term" value="F:metal ion binding"/>
    <property type="evidence" value="ECO:0007669"/>
    <property type="project" value="UniProtKB-KW"/>
</dbReference>
<dbReference type="SUPFAM" id="SSF51182">
    <property type="entry name" value="RmlC-like cupins"/>
    <property type="match status" value="1"/>
</dbReference>
<dbReference type="EMBL" id="RZNX01000001">
    <property type="protein sequence ID" value="RUT35723.1"/>
    <property type="molecule type" value="Genomic_DNA"/>
</dbReference>
<protein>
    <submittedName>
        <fullName evidence="3">Cupin domain-containing protein</fullName>
    </submittedName>
</protein>
<sequence>MEKKTLAEYTEYRSESFTKKILFKQGDNVVFMLHFMPGQALPAHKHPGADVYILVTEGSGEMTVDEAVVKVSKSEVVRVEGGELFAYTNTGSEPSSLYVVLTKIPDERYTQEV</sequence>
<gene>
    <name evidence="3" type="ORF">EJP77_01510</name>
</gene>
<evidence type="ECO:0000259" key="2">
    <source>
        <dbReference type="Pfam" id="PF07883"/>
    </source>
</evidence>
<name>A0A433XNQ4_9BACL</name>
<dbReference type="PANTHER" id="PTHR35848:SF6">
    <property type="entry name" value="CUPIN TYPE-2 DOMAIN-CONTAINING PROTEIN"/>
    <property type="match status" value="1"/>
</dbReference>
<accession>A0A433XNQ4</accession>
<dbReference type="InterPro" id="IPR051610">
    <property type="entry name" value="GPI/OXD"/>
</dbReference>
<dbReference type="AlphaFoldDB" id="A0A433XNQ4"/>
<reference evidence="3 4" key="1">
    <citation type="submission" date="2018-12" db="EMBL/GenBank/DDBJ databases">
        <authorList>
            <person name="Sun L."/>
            <person name="Chen Z."/>
        </authorList>
    </citation>
    <scope>NUCLEOTIDE SEQUENCE [LARGE SCALE GENOMIC DNA]</scope>
    <source>
        <strain evidence="3 4">3-5-3</strain>
    </source>
</reference>
<dbReference type="RefSeq" id="WP_127197423.1">
    <property type="nucleotide sequence ID" value="NZ_RZNX01000001.1"/>
</dbReference>
<dbReference type="Proteomes" id="UP000272464">
    <property type="component" value="Unassembled WGS sequence"/>
</dbReference>
<keyword evidence="1" id="KW-0479">Metal-binding</keyword>